<dbReference type="Proteomes" id="UP000039865">
    <property type="component" value="Unassembled WGS sequence"/>
</dbReference>
<evidence type="ECO:0000256" key="1">
    <source>
        <dbReference type="ARBA" id="ARBA00022527"/>
    </source>
</evidence>
<keyword evidence="4 8" id="KW-0418">Kinase</keyword>
<organism evidence="8 9">
    <name type="scientific">Stylonychia lemnae</name>
    <name type="common">Ciliate</name>
    <dbReference type="NCBI Taxonomy" id="5949"/>
    <lineage>
        <taxon>Eukaryota</taxon>
        <taxon>Sar</taxon>
        <taxon>Alveolata</taxon>
        <taxon>Ciliophora</taxon>
        <taxon>Intramacronucleata</taxon>
        <taxon>Spirotrichea</taxon>
        <taxon>Stichotrichia</taxon>
        <taxon>Sporadotrichida</taxon>
        <taxon>Oxytrichidae</taxon>
        <taxon>Stylonychinae</taxon>
        <taxon>Stylonychia</taxon>
    </lineage>
</organism>
<feature type="region of interest" description="Disordered" evidence="6">
    <location>
        <begin position="622"/>
        <end position="661"/>
    </location>
</feature>
<dbReference type="OrthoDB" id="548217at2759"/>
<feature type="compositionally biased region" description="Polar residues" evidence="6">
    <location>
        <begin position="368"/>
        <end position="395"/>
    </location>
</feature>
<dbReference type="GO" id="GO:0004674">
    <property type="term" value="F:protein serine/threonine kinase activity"/>
    <property type="evidence" value="ECO:0007669"/>
    <property type="project" value="UniProtKB-KW"/>
</dbReference>
<name>A0A077ZSS6_STYLE</name>
<evidence type="ECO:0000256" key="6">
    <source>
        <dbReference type="SAM" id="MobiDB-lite"/>
    </source>
</evidence>
<dbReference type="OMA" id="MSERTNM"/>
<feature type="compositionally biased region" description="Low complexity" evidence="6">
    <location>
        <begin position="632"/>
        <end position="645"/>
    </location>
</feature>
<dbReference type="Gene3D" id="1.10.510.10">
    <property type="entry name" value="Transferase(Phosphotransferase) domain 1"/>
    <property type="match status" value="1"/>
</dbReference>
<feature type="domain" description="Protein kinase" evidence="7">
    <location>
        <begin position="4"/>
        <end position="317"/>
    </location>
</feature>
<dbReference type="InterPro" id="IPR000719">
    <property type="entry name" value="Prot_kinase_dom"/>
</dbReference>
<dbReference type="InParanoid" id="A0A077ZSS6"/>
<dbReference type="CDD" id="cd07833">
    <property type="entry name" value="STKc_CDKL"/>
    <property type="match status" value="1"/>
</dbReference>
<evidence type="ECO:0000259" key="7">
    <source>
        <dbReference type="PROSITE" id="PS50011"/>
    </source>
</evidence>
<dbReference type="Pfam" id="PF00069">
    <property type="entry name" value="Pkinase"/>
    <property type="match status" value="1"/>
</dbReference>
<evidence type="ECO:0000256" key="2">
    <source>
        <dbReference type="ARBA" id="ARBA00022679"/>
    </source>
</evidence>
<protein>
    <submittedName>
        <fullName evidence="8">Protein kinase domain containing protein</fullName>
    </submittedName>
</protein>
<dbReference type="FunFam" id="1.10.510.10:FF:000624">
    <property type="entry name" value="Mitogen-activated protein kinase"/>
    <property type="match status" value="1"/>
</dbReference>
<dbReference type="PROSITE" id="PS00108">
    <property type="entry name" value="PROTEIN_KINASE_ST"/>
    <property type="match status" value="1"/>
</dbReference>
<dbReference type="InterPro" id="IPR050117">
    <property type="entry name" value="MAPK"/>
</dbReference>
<feature type="region of interest" description="Disordered" evidence="6">
    <location>
        <begin position="368"/>
        <end position="400"/>
    </location>
</feature>
<evidence type="ECO:0000256" key="4">
    <source>
        <dbReference type="ARBA" id="ARBA00022777"/>
    </source>
</evidence>
<evidence type="ECO:0000313" key="8">
    <source>
        <dbReference type="EMBL" id="CDW72938.1"/>
    </source>
</evidence>
<dbReference type="Gene3D" id="3.30.200.20">
    <property type="entry name" value="Phosphorylase Kinase, domain 1"/>
    <property type="match status" value="1"/>
</dbReference>
<dbReference type="EMBL" id="CCKQ01001837">
    <property type="protein sequence ID" value="CDW72938.1"/>
    <property type="molecule type" value="Genomic_DNA"/>
</dbReference>
<evidence type="ECO:0000313" key="9">
    <source>
        <dbReference type="Proteomes" id="UP000039865"/>
    </source>
</evidence>
<dbReference type="AlphaFoldDB" id="A0A077ZSS6"/>
<keyword evidence="5" id="KW-0067">ATP-binding</keyword>
<keyword evidence="3" id="KW-0547">Nucleotide-binding</keyword>
<accession>A0A077ZSS6</accession>
<dbReference type="PANTHER" id="PTHR24055">
    <property type="entry name" value="MITOGEN-ACTIVATED PROTEIN KINASE"/>
    <property type="match status" value="1"/>
</dbReference>
<reference evidence="8 9" key="1">
    <citation type="submission" date="2014-06" db="EMBL/GenBank/DDBJ databases">
        <authorList>
            <person name="Swart Estienne"/>
        </authorList>
    </citation>
    <scope>NUCLEOTIDE SEQUENCE [LARGE SCALE GENOMIC DNA]</scope>
    <source>
        <strain evidence="8 9">130c</strain>
    </source>
</reference>
<dbReference type="InterPro" id="IPR011009">
    <property type="entry name" value="Kinase-like_dom_sf"/>
</dbReference>
<keyword evidence="1" id="KW-0723">Serine/threonine-protein kinase</keyword>
<sequence>MNKYEIDGIIGEGAYGIVYKAQHKETGELGKQIDFNIAKIVAIKKFKESDEDEIAKKTIMREVKMLRMLKYPNIVLLKEAFKRYYKYTLNQAIRKGRLYLVFEYIERNLLEVLEENSSGIDPKRLRHFVYQMIKGVTFCHRNNVVHRDVKPENLLISSDNTLKLCDFGFSRQLPSNFRGPRLEGGKMTDYVATRWYRSPELLLGYSDYGPEVDMWAIGCIMGELSDGQPMFPGESEIDQLYLIQKVVGPLTLEQQECFNKNPRFIGLKFPEILKPETLEKKYTGKLSNNALSLMIGLLKMDPADRLTGEQALKHKYFDDIREPETEAEISGLIAPVQRPIYSSQSRITQYGHGGKVSSNMQTQLIQANQTHSNQRNISNSKESDKQSAYNSSKHSVGNPYKMHLTNSNGFNIGSRRTVGDNLNGGQLGSEMQEQRMNNSTKTNNQSLIKQKWANSKNAFSGPLHQKQESKQVNEKNQRIMDVYGSTTQTQQMGHSFQPNKFQFNTFYGQKNLNSQYDYNIEGGGGQVQQVAPQVGINNQLNRMVNSELTTYQSEKKIPNDYQPYNQYNTNSRQQVIIEEEGWNSQRSSDEDNYTAITPSNKNGLASQPLVIGSGAINVYNQNPQSLSNSLDNRTQQVTNQVNQRQGSNQSGTGDTGHDYKPLEIDHEHRRTVTNLNSQNQQRGRQLIPQQQFVLQQNQVANQQQLQGKKFTNGGAGGGFRDSSMGKHPNKFINSKQQMMQTNYTNQQPQQFQKMTTGNPRVNEILLESQKMIYAPPSREKSKQTVRSPMLDKHASSGAVGGGLTSALSHGSVNGDMEYPMASTQYGVVNANTNSQISNINNRKKQISQINNVYGGGAAAAINTNHQKNPINNSKYMSLQSN</sequence>
<dbReference type="SMART" id="SM00220">
    <property type="entry name" value="S_TKc"/>
    <property type="match status" value="1"/>
</dbReference>
<dbReference type="PROSITE" id="PS50011">
    <property type="entry name" value="PROTEIN_KINASE_DOM"/>
    <property type="match status" value="1"/>
</dbReference>
<dbReference type="GO" id="GO:0005524">
    <property type="term" value="F:ATP binding"/>
    <property type="evidence" value="ECO:0007669"/>
    <property type="project" value="UniProtKB-KW"/>
</dbReference>
<gene>
    <name evidence="8" type="primary">Contig9909.g10600</name>
    <name evidence="8" type="ORF">STYLEM_1906</name>
</gene>
<keyword evidence="9" id="KW-1185">Reference proteome</keyword>
<evidence type="ECO:0000256" key="3">
    <source>
        <dbReference type="ARBA" id="ARBA00022741"/>
    </source>
</evidence>
<dbReference type="SUPFAM" id="SSF56112">
    <property type="entry name" value="Protein kinase-like (PK-like)"/>
    <property type="match status" value="1"/>
</dbReference>
<dbReference type="InterPro" id="IPR008271">
    <property type="entry name" value="Ser/Thr_kinase_AS"/>
</dbReference>
<proteinExistence type="predicted"/>
<evidence type="ECO:0000256" key="5">
    <source>
        <dbReference type="ARBA" id="ARBA00022840"/>
    </source>
</evidence>
<feature type="compositionally biased region" description="Polar residues" evidence="6">
    <location>
        <begin position="622"/>
        <end position="631"/>
    </location>
</feature>
<keyword evidence="2" id="KW-0808">Transferase</keyword>